<reference evidence="1 2" key="1">
    <citation type="submission" date="2016-10" db="EMBL/GenBank/DDBJ databases">
        <authorList>
            <person name="Varghese N."/>
            <person name="Submissions S."/>
        </authorList>
    </citation>
    <scope>NUCLEOTIDE SEQUENCE [LARGE SCALE GENOMIC DNA]</scope>
    <source>
        <strain evidence="1 2">DSM 19299</strain>
    </source>
</reference>
<proteinExistence type="predicted"/>
<gene>
    <name evidence="1" type="ORF">SAMN05421542_3208</name>
</gene>
<dbReference type="Pfam" id="PF13287">
    <property type="entry name" value="Fn3_assoc"/>
    <property type="match status" value="1"/>
</dbReference>
<name>A0ABY0Q182_CHRJE</name>
<evidence type="ECO:0000313" key="2">
    <source>
        <dbReference type="Proteomes" id="UP000199426"/>
    </source>
</evidence>
<dbReference type="EMBL" id="FNEG01000005">
    <property type="protein sequence ID" value="SDJ33136.1"/>
    <property type="molecule type" value="Genomic_DNA"/>
</dbReference>
<evidence type="ECO:0000313" key="1">
    <source>
        <dbReference type="EMBL" id="SDJ33136.1"/>
    </source>
</evidence>
<keyword evidence="2" id="KW-1185">Reference proteome</keyword>
<dbReference type="Proteomes" id="UP000199426">
    <property type="component" value="Unassembled WGS sequence"/>
</dbReference>
<sequence>MNSSIINSLQLLHNLIVPPPLIPNFLPKNLYLVLYLIYPHLILSNMKKGLLVLSLLMLQIMDAQNHSQHMEPLRGTEDHTPISQETIASPIIKADRIFDFSTKVEITPQNPGDKIYYMTLDAGDVNKKKKFAVYKKPFTISKTTQVQAYTERKREKSSVVTANFNRRPNYWEVTTLSKVNPQYIATGKFALIDGIRGDIDWKKGDWQGYLGQNFETVIDFQSPLQITQITSTYLQDNKSLILMPKKVEYYASMNAKDYFLLDTIENDIDPKDEKVQTKDFTTEVLPTEARYLKVKAYYVGKLPGWHQKTGGETYIFVDEISVK</sequence>
<comment type="caution">
    <text evidence="1">The sequence shown here is derived from an EMBL/GenBank/DDBJ whole genome shotgun (WGS) entry which is preliminary data.</text>
</comment>
<dbReference type="InterPro" id="IPR026876">
    <property type="entry name" value="Fn3_assoc_repeat"/>
</dbReference>
<organism evidence="1 2">
    <name type="scientific">Chryseobacterium jejuense</name>
    <dbReference type="NCBI Taxonomy" id="445960"/>
    <lineage>
        <taxon>Bacteria</taxon>
        <taxon>Pseudomonadati</taxon>
        <taxon>Bacteroidota</taxon>
        <taxon>Flavobacteriia</taxon>
        <taxon>Flavobacteriales</taxon>
        <taxon>Weeksellaceae</taxon>
        <taxon>Chryseobacterium group</taxon>
        <taxon>Chryseobacterium</taxon>
    </lineage>
</organism>
<dbReference type="Gene3D" id="2.60.120.260">
    <property type="entry name" value="Galactose-binding domain-like"/>
    <property type="match status" value="1"/>
</dbReference>
<protein>
    <submittedName>
        <fullName evidence="1">Fn3 associated</fullName>
    </submittedName>
</protein>
<accession>A0ABY0Q182</accession>